<dbReference type="PRINTS" id="PR00111">
    <property type="entry name" value="ABHYDROLASE"/>
</dbReference>
<proteinExistence type="predicted"/>
<dbReference type="GO" id="GO:0046503">
    <property type="term" value="P:glycerolipid catabolic process"/>
    <property type="evidence" value="ECO:0007669"/>
    <property type="project" value="TreeGrafter"/>
</dbReference>
<accession>A0A3A4KB51</accession>
<dbReference type="InterPro" id="IPR000073">
    <property type="entry name" value="AB_hydrolase_1"/>
</dbReference>
<organism evidence="2 3">
    <name type="scientific">Nocardia panacis</name>
    <dbReference type="NCBI Taxonomy" id="2340916"/>
    <lineage>
        <taxon>Bacteria</taxon>
        <taxon>Bacillati</taxon>
        <taxon>Actinomycetota</taxon>
        <taxon>Actinomycetes</taxon>
        <taxon>Mycobacteriales</taxon>
        <taxon>Nocardiaceae</taxon>
        <taxon>Nocardia</taxon>
    </lineage>
</organism>
<dbReference type="PANTHER" id="PTHR43433:SF5">
    <property type="entry name" value="AB HYDROLASE-1 DOMAIN-CONTAINING PROTEIN"/>
    <property type="match status" value="1"/>
</dbReference>
<dbReference type="RefSeq" id="WP_120044207.1">
    <property type="nucleotide sequence ID" value="NZ_QZFU01000041.1"/>
</dbReference>
<evidence type="ECO:0000313" key="3">
    <source>
        <dbReference type="Proteomes" id="UP000266677"/>
    </source>
</evidence>
<comment type="caution">
    <text evidence="2">The sequence shown here is derived from an EMBL/GenBank/DDBJ whole genome shotgun (WGS) entry which is preliminary data.</text>
</comment>
<dbReference type="InterPro" id="IPR029058">
    <property type="entry name" value="AB_hydrolase_fold"/>
</dbReference>
<gene>
    <name evidence="2" type="ORF">D5S18_28490</name>
</gene>
<dbReference type="InterPro" id="IPR050471">
    <property type="entry name" value="AB_hydrolase"/>
</dbReference>
<evidence type="ECO:0000313" key="2">
    <source>
        <dbReference type="EMBL" id="RJO69838.1"/>
    </source>
</evidence>
<dbReference type="Proteomes" id="UP000266677">
    <property type="component" value="Unassembled WGS sequence"/>
</dbReference>
<dbReference type="Gene3D" id="3.40.50.1820">
    <property type="entry name" value="alpha/beta hydrolase"/>
    <property type="match status" value="1"/>
</dbReference>
<dbReference type="OrthoDB" id="8957634at2"/>
<dbReference type="PANTHER" id="PTHR43433">
    <property type="entry name" value="HYDROLASE, ALPHA/BETA FOLD FAMILY PROTEIN"/>
    <property type="match status" value="1"/>
</dbReference>
<dbReference type="EMBL" id="QZFU01000041">
    <property type="protein sequence ID" value="RJO69838.1"/>
    <property type="molecule type" value="Genomic_DNA"/>
</dbReference>
<dbReference type="GO" id="GO:0004806">
    <property type="term" value="F:triacylglycerol lipase activity"/>
    <property type="evidence" value="ECO:0007669"/>
    <property type="project" value="TreeGrafter"/>
</dbReference>
<feature type="domain" description="AB hydrolase-1" evidence="1">
    <location>
        <begin position="27"/>
        <end position="272"/>
    </location>
</feature>
<protein>
    <submittedName>
        <fullName evidence="2">Alpha/beta hydrolase</fullName>
    </submittedName>
</protein>
<name>A0A3A4KB51_9NOCA</name>
<dbReference type="SUPFAM" id="SSF53474">
    <property type="entry name" value="alpha/beta-Hydrolases"/>
    <property type="match status" value="1"/>
</dbReference>
<reference evidence="2 3" key="1">
    <citation type="submission" date="2018-09" db="EMBL/GenBank/DDBJ databases">
        <title>YIM PH21274 draft genome.</title>
        <authorList>
            <person name="Miao C."/>
        </authorList>
    </citation>
    <scope>NUCLEOTIDE SEQUENCE [LARGE SCALE GENOMIC DNA]</scope>
    <source>
        <strain evidence="2 3">YIM PH 21724</strain>
    </source>
</reference>
<evidence type="ECO:0000259" key="1">
    <source>
        <dbReference type="Pfam" id="PF00561"/>
    </source>
</evidence>
<dbReference type="AlphaFoldDB" id="A0A3A4KB51"/>
<sequence>MAEEMMREVGPSRIAVAYESLGEVGAPTVLLIMGGGAQLIHWPDEFCAELVARELRIVRFDNRDTGRSTHFPTVGTLDFDAVWAGDFSQVPYTLADMAGDAIGLLDALAVDSAHVVGMSLGGMIAQTMAIEYPARIRSLTSIASTTGDSSVGESNFAAIGPLGEPPSERAEFIAWQVRALRAVSGTAFEFDAEAVARRAGLAFDRGYEPAGMGRQGAAVAAYGDRTARLRELRLPTLVIHGTADIMIGSSGGRATAAAIPGAELEIFDGMGHGLPRELWSTIADRIADLVHRTESARAV</sequence>
<dbReference type="Pfam" id="PF00561">
    <property type="entry name" value="Abhydrolase_1"/>
    <property type="match status" value="1"/>
</dbReference>
<keyword evidence="3" id="KW-1185">Reference proteome</keyword>
<keyword evidence="2" id="KW-0378">Hydrolase</keyword>